<dbReference type="Pfam" id="PF00045">
    <property type="entry name" value="Hemopexin"/>
    <property type="match status" value="2"/>
</dbReference>
<evidence type="ECO:0000256" key="19">
    <source>
        <dbReference type="PIRSR" id="PIRSR621190-5"/>
    </source>
</evidence>
<evidence type="ECO:0000256" key="17">
    <source>
        <dbReference type="PIRSR" id="PIRSR621190-2"/>
    </source>
</evidence>
<comment type="similarity">
    <text evidence="2">Belongs to the peptidase M10A family.</text>
</comment>
<keyword evidence="12" id="KW-0482">Metalloprotease</keyword>
<dbReference type="PROSITE" id="PS00024">
    <property type="entry name" value="HEMOPEXIN"/>
    <property type="match status" value="1"/>
</dbReference>
<feature type="domain" description="Peptidase metallopeptidase" evidence="22">
    <location>
        <begin position="104"/>
        <end position="263"/>
    </location>
</feature>
<dbReference type="InterPro" id="IPR001818">
    <property type="entry name" value="Pept_M10_metallopeptidase"/>
</dbReference>
<gene>
    <name evidence="23" type="ORF">XELAEV_18013825mg</name>
</gene>
<feature type="binding site" evidence="17">
    <location>
        <position position="338"/>
    </location>
    <ligand>
        <name>Ca(2+)</name>
        <dbReference type="ChEBI" id="CHEBI:29108"/>
        <label>5</label>
    </ligand>
</feature>
<protein>
    <recommendedName>
        <fullName evidence="22">Peptidase metallopeptidase domain-containing protein</fullName>
    </recommendedName>
</protein>
<dbReference type="InterPro" id="IPR021158">
    <property type="entry name" value="Pept_M10A_Zn_BS"/>
</dbReference>
<feature type="binding site" evidence="17">
    <location>
        <position position="197"/>
    </location>
    <ligand>
        <name>Ca(2+)</name>
        <dbReference type="ChEBI" id="CHEBI:29108"/>
        <label>3</label>
    </ligand>
</feature>
<keyword evidence="10 16" id="KW-0862">Zinc</keyword>
<dbReference type="KEGG" id="xla:108707763"/>
<feature type="binding site" evidence="17">
    <location>
        <position position="235"/>
    </location>
    <ligand>
        <name>Zn(2+)</name>
        <dbReference type="ChEBI" id="CHEBI:29105"/>
        <label>2</label>
        <note>catalytic</note>
    </ligand>
</feature>
<comment type="cofactor">
    <cofactor evidence="17">
        <name>Ca(2+)</name>
        <dbReference type="ChEBI" id="CHEBI:29108"/>
    </cofactor>
    <text evidence="17">Can bind about 5 Ca(2+) ions per subunit.</text>
</comment>
<dbReference type="InterPro" id="IPR000585">
    <property type="entry name" value="Hemopexin-like_dom"/>
</dbReference>
<dbReference type="PROSITE" id="PS51642">
    <property type="entry name" value="HEMOPEXIN_2"/>
    <property type="match status" value="3"/>
</dbReference>
<dbReference type="PRINTS" id="PR00138">
    <property type="entry name" value="MATRIXIN"/>
</dbReference>
<feature type="binding site" evidence="17">
    <location>
        <position position="175"/>
    </location>
    <ligand>
        <name>Ca(2+)</name>
        <dbReference type="ChEBI" id="CHEBI:29108"/>
        <label>3</label>
    </ligand>
</feature>
<feature type="binding site" evidence="17">
    <location>
        <position position="200"/>
    </location>
    <ligand>
        <name>Ca(2+)</name>
        <dbReference type="ChEBI" id="CHEBI:29108"/>
        <label>1</label>
    </ligand>
</feature>
<dbReference type="Gene3D" id="3.40.390.10">
    <property type="entry name" value="Collagenase (Catalytic Domain)"/>
    <property type="match status" value="1"/>
</dbReference>
<name>A0A974DQL0_XENLA</name>
<dbReference type="InterPro" id="IPR036365">
    <property type="entry name" value="PGBD-like_sf"/>
</dbReference>
<sequence length="472" mass="53646">MKSWFLFLLCVACCTAFPARIQTDSNQNNEAVAKEYLKKFYKFEEDGISKSGQLSNSAFLDKIHQMQEVFGLVASTRLDEETLAIMKQPRCGVPDVGSFSIFGGNAVWKKKDLTYRIQNYIPQMTRDEVDQAIQKAFKVWSDVTPLTFTRIYDGVSDIEMLFASKDHKDSLPFDGPFGVLAHALAPGDKMGGDVHFDADEKWTSGSAGVNLFLVAAHELGHSLGLDHSKESNALMFPNYHYINPNTFQLSGDDINGIQSLYGPKEKAVVPTKASPPKKASVPINCQESKSFDAATTLRGDILFFKNRYLLRKIAGKSEAEQFEINSFWPSLPTDLDAAYEYQKKDRVLLFKGTKYWVLRGYTIEEGFPKNIYELGFPLTVTKIDAAVHSEETRRTYFFVNDRYWSYNEEKAQMDKESPQRIRNGFLDVGNKVEAAFQSNGMLYLFSGNQQYEFSMIKKKVNRLLKYTSWLNC</sequence>
<keyword evidence="7 21" id="KW-0732">Signal</keyword>
<dbReference type="Pfam" id="PF00413">
    <property type="entry name" value="Peptidase_M10"/>
    <property type="match status" value="1"/>
</dbReference>
<evidence type="ECO:0000256" key="20">
    <source>
        <dbReference type="PROSITE-ProRule" id="PRU01011"/>
    </source>
</evidence>
<dbReference type="PANTHER" id="PTHR10201">
    <property type="entry name" value="MATRIX METALLOPROTEINASE"/>
    <property type="match status" value="1"/>
</dbReference>
<dbReference type="GO" id="GO:0031012">
    <property type="term" value="C:extracellular matrix"/>
    <property type="evidence" value="ECO:0007669"/>
    <property type="project" value="InterPro"/>
</dbReference>
<dbReference type="OMA" id="VACCTAF"/>
<evidence type="ECO:0000256" key="9">
    <source>
        <dbReference type="ARBA" id="ARBA00022801"/>
    </source>
</evidence>
<evidence type="ECO:0000256" key="4">
    <source>
        <dbReference type="ARBA" id="ARBA00022530"/>
    </source>
</evidence>
<dbReference type="InterPro" id="IPR036375">
    <property type="entry name" value="Hemopexin-like_dom_sf"/>
</dbReference>
<dbReference type="PROSITE" id="PS00546">
    <property type="entry name" value="CYSTEINE_SWITCH"/>
    <property type="match status" value="1"/>
</dbReference>
<dbReference type="Proteomes" id="UP000694892">
    <property type="component" value="Chromosome 2L"/>
</dbReference>
<evidence type="ECO:0000256" key="16">
    <source>
        <dbReference type="PIRSR" id="PIRSR001191-2"/>
    </source>
</evidence>
<dbReference type="InterPro" id="IPR033739">
    <property type="entry name" value="M10A_MMP"/>
</dbReference>
<evidence type="ECO:0000256" key="11">
    <source>
        <dbReference type="ARBA" id="ARBA00022837"/>
    </source>
</evidence>
<evidence type="ECO:0000256" key="5">
    <source>
        <dbReference type="ARBA" id="ARBA00022670"/>
    </source>
</evidence>
<feature type="binding site" evidence="16">
    <location>
        <position position="227"/>
    </location>
    <ligand>
        <name>Zn(2+)</name>
        <dbReference type="ChEBI" id="CHEBI:29105"/>
        <label>2</label>
        <note>catalytic</note>
    </ligand>
</feature>
<dbReference type="GO" id="GO:0030574">
    <property type="term" value="P:collagen catabolic process"/>
    <property type="evidence" value="ECO:0007669"/>
    <property type="project" value="TreeGrafter"/>
</dbReference>
<dbReference type="SUPFAM" id="SSF47090">
    <property type="entry name" value="PGBD-like"/>
    <property type="match status" value="1"/>
</dbReference>
<feature type="binding site" evidence="16">
    <location>
        <position position="221"/>
    </location>
    <ligand>
        <name>Zn(2+)</name>
        <dbReference type="ChEBI" id="CHEBI:29105"/>
        <label>2</label>
        <note>catalytic</note>
    </ligand>
</feature>
<comment type="cofactor">
    <cofactor evidence="17">
        <name>Zn(2+)</name>
        <dbReference type="ChEBI" id="CHEBI:29105"/>
    </cofactor>
    <text evidence="17">Binds 2 Zn(2+) ions per subunit.</text>
</comment>
<feature type="binding site" evidence="17">
    <location>
        <position position="182"/>
    </location>
    <ligand>
        <name>Zn(2+)</name>
        <dbReference type="ChEBI" id="CHEBI:29105"/>
        <label>1</label>
    </ligand>
</feature>
<feature type="active site" evidence="15">
    <location>
        <position position="218"/>
    </location>
</feature>
<evidence type="ECO:0000256" key="18">
    <source>
        <dbReference type="PIRSR" id="PIRSR621190-3"/>
    </source>
</evidence>
<feature type="binding site" description="in inhibited form" evidence="17">
    <location>
        <position position="91"/>
    </location>
    <ligand>
        <name>Zn(2+)</name>
        <dbReference type="ChEBI" id="CHEBI:29105"/>
        <label>2</label>
        <note>catalytic</note>
    </ligand>
</feature>
<feature type="binding site" evidence="17">
    <location>
        <position position="386"/>
    </location>
    <ligand>
        <name>Ca(2+)</name>
        <dbReference type="ChEBI" id="CHEBI:29108"/>
        <label>5</label>
    </ligand>
</feature>
<dbReference type="SMART" id="SM00235">
    <property type="entry name" value="ZnMc"/>
    <property type="match status" value="1"/>
</dbReference>
<evidence type="ECO:0000256" key="7">
    <source>
        <dbReference type="ARBA" id="ARBA00022729"/>
    </source>
</evidence>
<dbReference type="Gene3D" id="2.110.10.10">
    <property type="entry name" value="Hemopexin-like domain"/>
    <property type="match status" value="1"/>
</dbReference>
<feature type="repeat" description="Hemopexin" evidence="20">
    <location>
        <begin position="380"/>
        <end position="428"/>
    </location>
</feature>
<evidence type="ECO:0000256" key="2">
    <source>
        <dbReference type="ARBA" id="ARBA00010370"/>
    </source>
</evidence>
<dbReference type="InterPro" id="IPR024079">
    <property type="entry name" value="MetalloPept_cat_dom_sf"/>
</dbReference>
<keyword evidence="4" id="KW-0272">Extracellular matrix</keyword>
<evidence type="ECO:0000313" key="23">
    <source>
        <dbReference type="EMBL" id="OCT96142.1"/>
    </source>
</evidence>
<feature type="binding site" evidence="17">
    <location>
        <position position="157"/>
    </location>
    <ligand>
        <name>Ca(2+)</name>
        <dbReference type="ChEBI" id="CHEBI:29108"/>
        <label>2</label>
    </ligand>
</feature>
<evidence type="ECO:0000313" key="24">
    <source>
        <dbReference type="Proteomes" id="UP000694892"/>
    </source>
</evidence>
<evidence type="ECO:0000256" key="15">
    <source>
        <dbReference type="PIRSR" id="PIRSR001191-1"/>
    </source>
</evidence>
<feature type="binding site" evidence="17">
    <location>
        <position position="292"/>
    </location>
    <ligand>
        <name>Ca(2+)</name>
        <dbReference type="ChEBI" id="CHEBI:29108"/>
        <label>4</label>
    </ligand>
</feature>
<dbReference type="OrthoDB" id="406838at2759"/>
<feature type="binding site" evidence="17">
    <location>
        <position position="167"/>
    </location>
    <ligand>
        <name>Zn(2+)</name>
        <dbReference type="ChEBI" id="CHEBI:29105"/>
        <label>1</label>
    </ligand>
</feature>
<feature type="binding site" evidence="16">
    <location>
        <position position="217"/>
    </location>
    <ligand>
        <name>Zn(2+)</name>
        <dbReference type="ChEBI" id="CHEBI:29105"/>
        <label>2</label>
        <note>catalytic</note>
    </ligand>
</feature>
<keyword evidence="8" id="KW-0677">Repeat</keyword>
<evidence type="ECO:0000256" key="3">
    <source>
        <dbReference type="ARBA" id="ARBA00022525"/>
    </source>
</evidence>
<evidence type="ECO:0000256" key="6">
    <source>
        <dbReference type="ARBA" id="ARBA00022723"/>
    </source>
</evidence>
<keyword evidence="9" id="KW-0378">Hydrolase</keyword>
<dbReference type="SUPFAM" id="SSF50923">
    <property type="entry name" value="Hemopexin-like domain"/>
    <property type="match status" value="1"/>
</dbReference>
<feature type="binding site" evidence="17">
    <location>
        <position position="174"/>
    </location>
    <ligand>
        <name>Ca(2+)</name>
        <dbReference type="ChEBI" id="CHEBI:29108"/>
        <label>3</label>
    </ligand>
</feature>
<evidence type="ECO:0000256" key="13">
    <source>
        <dbReference type="ARBA" id="ARBA00023145"/>
    </source>
</evidence>
<feature type="binding site" evidence="17">
    <location>
        <position position="193"/>
    </location>
    <ligand>
        <name>Ca(2+)</name>
        <dbReference type="ChEBI" id="CHEBI:29108"/>
        <label>2</label>
    </ligand>
</feature>
<evidence type="ECO:0000256" key="21">
    <source>
        <dbReference type="SAM" id="SignalP"/>
    </source>
</evidence>
<dbReference type="CDD" id="cd00094">
    <property type="entry name" value="HX"/>
    <property type="match status" value="1"/>
</dbReference>
<dbReference type="GO" id="GO:0004222">
    <property type="term" value="F:metalloendopeptidase activity"/>
    <property type="evidence" value="ECO:0007669"/>
    <property type="project" value="InterPro"/>
</dbReference>
<dbReference type="FunFam" id="2.110.10.10:FF:000002">
    <property type="entry name" value="Matrix metallopeptidase 3"/>
    <property type="match status" value="1"/>
</dbReference>
<dbReference type="GO" id="GO:0006508">
    <property type="term" value="P:proteolysis"/>
    <property type="evidence" value="ECO:0007669"/>
    <property type="project" value="UniProtKB-KW"/>
</dbReference>
<dbReference type="EMBL" id="CM004468">
    <property type="protein sequence ID" value="OCT96142.1"/>
    <property type="molecule type" value="Genomic_DNA"/>
</dbReference>
<evidence type="ECO:0000256" key="14">
    <source>
        <dbReference type="ARBA" id="ARBA00023157"/>
    </source>
</evidence>
<keyword evidence="11 17" id="KW-0106">Calcium</keyword>
<evidence type="ECO:0000256" key="10">
    <source>
        <dbReference type="ARBA" id="ARBA00022833"/>
    </source>
</evidence>
<reference evidence="24" key="1">
    <citation type="journal article" date="2016" name="Nature">
        <title>Genome evolution in the allotetraploid frog Xenopus laevis.</title>
        <authorList>
            <person name="Session A.M."/>
            <person name="Uno Y."/>
            <person name="Kwon T."/>
            <person name="Chapman J.A."/>
            <person name="Toyoda A."/>
            <person name="Takahashi S."/>
            <person name="Fukui A."/>
            <person name="Hikosaka A."/>
            <person name="Suzuki A."/>
            <person name="Kondo M."/>
            <person name="van Heeringen S.J."/>
            <person name="Quigley I."/>
            <person name="Heinz S."/>
            <person name="Ogino H."/>
            <person name="Ochi H."/>
            <person name="Hellsten U."/>
            <person name="Lyons J.B."/>
            <person name="Simakov O."/>
            <person name="Putnam N."/>
            <person name="Stites J."/>
            <person name="Kuroki Y."/>
            <person name="Tanaka T."/>
            <person name="Michiue T."/>
            <person name="Watanabe M."/>
            <person name="Bogdanovic O."/>
            <person name="Lister R."/>
            <person name="Georgiou G."/>
            <person name="Paranjpe S.S."/>
            <person name="van Kruijsbergen I."/>
            <person name="Shu S."/>
            <person name="Carlson J."/>
            <person name="Kinoshita T."/>
            <person name="Ohta Y."/>
            <person name="Mawaribuchi S."/>
            <person name="Jenkins J."/>
            <person name="Grimwood J."/>
            <person name="Schmutz J."/>
            <person name="Mitros T."/>
            <person name="Mozaffari S.V."/>
            <person name="Suzuki Y."/>
            <person name="Haramoto Y."/>
            <person name="Yamamoto T.S."/>
            <person name="Takagi C."/>
            <person name="Heald R."/>
            <person name="Miller K."/>
            <person name="Haudenschild C."/>
            <person name="Kitzman J."/>
            <person name="Nakayama T."/>
            <person name="Izutsu Y."/>
            <person name="Robert J."/>
            <person name="Fortriede J."/>
            <person name="Burns K."/>
            <person name="Lotay V."/>
            <person name="Karimi K."/>
            <person name="Yasuoka Y."/>
            <person name="Dichmann D.S."/>
            <person name="Flajnik M.F."/>
            <person name="Houston D.W."/>
            <person name="Shendure J."/>
            <person name="DuPasquier L."/>
            <person name="Vize P.D."/>
            <person name="Zorn A.M."/>
            <person name="Ito M."/>
            <person name="Marcotte E.M."/>
            <person name="Wallingford J.B."/>
            <person name="Ito Y."/>
            <person name="Asashima M."/>
            <person name="Ueno N."/>
            <person name="Matsuda Y."/>
            <person name="Veenstra G.J."/>
            <person name="Fujiyama A."/>
            <person name="Harland R.M."/>
            <person name="Taira M."/>
            <person name="Rokhsar D.S."/>
        </authorList>
    </citation>
    <scope>NUCLEOTIDE SEQUENCE [LARGE SCALE GENOMIC DNA]</scope>
    <source>
        <strain evidence="24">J</strain>
    </source>
</reference>
<feature type="repeat" description="Hemopexin" evidence="20">
    <location>
        <begin position="332"/>
        <end position="378"/>
    </location>
</feature>
<dbReference type="SUPFAM" id="SSF55486">
    <property type="entry name" value="Metalloproteases ('zincins'), catalytic domain"/>
    <property type="match status" value="1"/>
</dbReference>
<evidence type="ECO:0000256" key="1">
    <source>
        <dbReference type="ARBA" id="ARBA00004498"/>
    </source>
</evidence>
<dbReference type="AlphaFoldDB" id="A0A974DQL0"/>
<evidence type="ECO:0000256" key="12">
    <source>
        <dbReference type="ARBA" id="ARBA00023049"/>
    </source>
</evidence>
<proteinExistence type="inferred from homology"/>
<dbReference type="InterPro" id="IPR018486">
    <property type="entry name" value="Hemopexin_CS"/>
</dbReference>
<feature type="binding site" evidence="17">
    <location>
        <position position="169"/>
    </location>
    <ligand>
        <name>Zn(2+)</name>
        <dbReference type="ChEBI" id="CHEBI:29105"/>
        <label>1</label>
    </ligand>
</feature>
<feature type="short sequence motif" description="Cysteine switch" evidence="19">
    <location>
        <begin position="89"/>
        <end position="96"/>
    </location>
</feature>
<comment type="subcellular location">
    <subcellularLocation>
        <location evidence="1">Secreted</location>
        <location evidence="1">Extracellular space</location>
        <location evidence="1">Extracellular matrix</location>
    </subcellularLocation>
</comment>
<feature type="binding site" evidence="17">
    <location>
        <position position="191"/>
    </location>
    <ligand>
        <name>Ca(2+)</name>
        <dbReference type="ChEBI" id="CHEBI:29108"/>
        <label>2</label>
    </ligand>
</feature>
<dbReference type="PIRSF" id="PIRSF001191">
    <property type="entry name" value="Peptidase_M10A_matrix"/>
    <property type="match status" value="1"/>
</dbReference>
<feature type="binding site" evidence="17">
    <location>
        <position position="195"/>
    </location>
    <ligand>
        <name>Zn(2+)</name>
        <dbReference type="ChEBI" id="CHEBI:29105"/>
        <label>1</label>
    </ligand>
</feature>
<dbReference type="InterPro" id="IPR018487">
    <property type="entry name" value="Hemopexin-like_repeat"/>
</dbReference>
<feature type="disulfide bond" evidence="18">
    <location>
        <begin position="285"/>
        <end position="472"/>
    </location>
</feature>
<keyword evidence="3" id="KW-0964">Secreted</keyword>
<keyword evidence="13" id="KW-0865">Zymogen</keyword>
<keyword evidence="6 16" id="KW-0479">Metal-binding</keyword>
<dbReference type="RefSeq" id="XP_018101231.2">
    <property type="nucleotide sequence ID" value="XM_018245742.2"/>
</dbReference>
<accession>A0A974DQL0</accession>
<feature type="chain" id="PRO_5038089991" description="Peptidase metallopeptidase domain-containing protein" evidence="21">
    <location>
        <begin position="17"/>
        <end position="472"/>
    </location>
</feature>
<dbReference type="FunFam" id="3.40.390.10:FF:000007">
    <property type="entry name" value="Collagenase 3"/>
    <property type="match status" value="1"/>
</dbReference>
<keyword evidence="5" id="KW-0645">Protease</keyword>
<evidence type="ECO:0000256" key="8">
    <source>
        <dbReference type="ARBA" id="ARBA00022737"/>
    </source>
</evidence>
<dbReference type="PANTHER" id="PTHR10201:SF326">
    <property type="entry name" value="MATRIX METALLOPROTEINASE-18"/>
    <property type="match status" value="1"/>
</dbReference>
<keyword evidence="14 18" id="KW-1015">Disulfide bond</keyword>
<dbReference type="GO" id="GO:0008270">
    <property type="term" value="F:zinc ion binding"/>
    <property type="evidence" value="ECO:0007669"/>
    <property type="project" value="InterPro"/>
</dbReference>
<dbReference type="InterPro" id="IPR006026">
    <property type="entry name" value="Peptidase_Metallo"/>
</dbReference>
<feature type="signal peptide" evidence="21">
    <location>
        <begin position="1"/>
        <end position="16"/>
    </location>
</feature>
<evidence type="ECO:0000259" key="22">
    <source>
        <dbReference type="SMART" id="SM00235"/>
    </source>
</evidence>
<feature type="binding site" evidence="17">
    <location>
        <position position="336"/>
    </location>
    <ligand>
        <name>Ca(2+)</name>
        <dbReference type="ChEBI" id="CHEBI:29108"/>
        <label>4</label>
    </ligand>
</feature>
<feature type="binding site" evidence="17">
    <location>
        <position position="200"/>
    </location>
    <ligand>
        <name>Ca(2+)</name>
        <dbReference type="ChEBI" id="CHEBI:29108"/>
        <label>3</label>
    </ligand>
</feature>
<dbReference type="SMART" id="SM00120">
    <property type="entry name" value="HX"/>
    <property type="match status" value="4"/>
</dbReference>
<dbReference type="GO" id="GO:0030198">
    <property type="term" value="P:extracellular matrix organization"/>
    <property type="evidence" value="ECO:0007669"/>
    <property type="project" value="TreeGrafter"/>
</dbReference>
<organism evidence="23 24">
    <name type="scientific">Xenopus laevis</name>
    <name type="common">African clawed frog</name>
    <dbReference type="NCBI Taxonomy" id="8355"/>
    <lineage>
        <taxon>Eukaryota</taxon>
        <taxon>Metazoa</taxon>
        <taxon>Chordata</taxon>
        <taxon>Craniata</taxon>
        <taxon>Vertebrata</taxon>
        <taxon>Euteleostomi</taxon>
        <taxon>Amphibia</taxon>
        <taxon>Batrachia</taxon>
        <taxon>Anura</taxon>
        <taxon>Pipoidea</taxon>
        <taxon>Pipidae</taxon>
        <taxon>Xenopodinae</taxon>
        <taxon>Xenopus</taxon>
        <taxon>Xenopus</taxon>
    </lineage>
</organism>
<dbReference type="CDD" id="cd04278">
    <property type="entry name" value="ZnMc_MMP"/>
    <property type="match status" value="1"/>
</dbReference>
<dbReference type="InterPro" id="IPR021190">
    <property type="entry name" value="Pept_M10A"/>
</dbReference>
<feature type="repeat" description="Hemopexin" evidence="20">
    <location>
        <begin position="429"/>
        <end position="472"/>
    </location>
</feature>